<accession>A0ABP0V227</accession>
<dbReference type="EMBL" id="OZ019900">
    <property type="protein sequence ID" value="CAK9235697.1"/>
    <property type="molecule type" value="Genomic_DNA"/>
</dbReference>
<dbReference type="Proteomes" id="UP001497512">
    <property type="component" value="Chromosome 8"/>
</dbReference>
<name>A0ABP0V227_9BRYO</name>
<protein>
    <submittedName>
        <fullName evidence="1">Uncharacterized protein</fullName>
    </submittedName>
</protein>
<proteinExistence type="predicted"/>
<evidence type="ECO:0000313" key="1">
    <source>
        <dbReference type="EMBL" id="CAK9235697.1"/>
    </source>
</evidence>
<evidence type="ECO:0000313" key="2">
    <source>
        <dbReference type="Proteomes" id="UP001497512"/>
    </source>
</evidence>
<keyword evidence="2" id="KW-1185">Reference proteome</keyword>
<sequence>MAQVNVLELEIQVLLDKDLHTSIVEFQKRVQAQWVEVIMDSLLPEAVRPSKKWEEKSLRELEAQGLIGDEVMT</sequence>
<reference evidence="1" key="1">
    <citation type="submission" date="2024-02" db="EMBL/GenBank/DDBJ databases">
        <authorList>
            <consortium name="ELIXIR-Norway"/>
            <consortium name="Elixir Norway"/>
        </authorList>
    </citation>
    <scope>NUCLEOTIDE SEQUENCE</scope>
</reference>
<gene>
    <name evidence="1" type="ORF">CSSPTR1EN2_LOCUS22846</name>
</gene>
<organism evidence="1 2">
    <name type="scientific">Sphagnum troendelagicum</name>
    <dbReference type="NCBI Taxonomy" id="128251"/>
    <lineage>
        <taxon>Eukaryota</taxon>
        <taxon>Viridiplantae</taxon>
        <taxon>Streptophyta</taxon>
        <taxon>Embryophyta</taxon>
        <taxon>Bryophyta</taxon>
        <taxon>Sphagnophytina</taxon>
        <taxon>Sphagnopsida</taxon>
        <taxon>Sphagnales</taxon>
        <taxon>Sphagnaceae</taxon>
        <taxon>Sphagnum</taxon>
    </lineage>
</organism>